<feature type="domain" description="CRAL-TRIO" evidence="1">
    <location>
        <begin position="85"/>
        <end position="275"/>
    </location>
</feature>
<dbReference type="PANTHER" id="PTHR45657:SF20">
    <property type="entry name" value="CRAL_TRIO DOMAIN PROTEIN (AFU_ORTHOLOGUE AFUA_5G00680)"/>
    <property type="match status" value="1"/>
</dbReference>
<dbReference type="CDD" id="cd00170">
    <property type="entry name" value="SEC14"/>
    <property type="match status" value="1"/>
</dbReference>
<organism evidence="2 3">
    <name type="scientific">Aspergillus ellipticus CBS 707.79</name>
    <dbReference type="NCBI Taxonomy" id="1448320"/>
    <lineage>
        <taxon>Eukaryota</taxon>
        <taxon>Fungi</taxon>
        <taxon>Dikarya</taxon>
        <taxon>Ascomycota</taxon>
        <taxon>Pezizomycotina</taxon>
        <taxon>Eurotiomycetes</taxon>
        <taxon>Eurotiomycetidae</taxon>
        <taxon>Eurotiales</taxon>
        <taxon>Aspergillaceae</taxon>
        <taxon>Aspergillus</taxon>
        <taxon>Aspergillus subgen. Circumdati</taxon>
    </lineage>
</organism>
<dbReference type="PANTHER" id="PTHR45657">
    <property type="entry name" value="CRAL-TRIO DOMAIN-CONTAINING PROTEIN YKL091C-RELATED"/>
    <property type="match status" value="1"/>
</dbReference>
<dbReference type="InterPro" id="IPR051026">
    <property type="entry name" value="PI/PC_transfer"/>
</dbReference>
<dbReference type="OrthoDB" id="30289at2759"/>
<gene>
    <name evidence="2" type="ORF">BO71DRAFT_402627</name>
</gene>
<dbReference type="Gene3D" id="3.40.525.10">
    <property type="entry name" value="CRAL-TRIO lipid binding domain"/>
    <property type="match status" value="1"/>
</dbReference>
<dbReference type="SUPFAM" id="SSF52087">
    <property type="entry name" value="CRAL/TRIO domain"/>
    <property type="match status" value="1"/>
</dbReference>
<dbReference type="InterPro" id="IPR011074">
    <property type="entry name" value="CRAL/TRIO_N_dom"/>
</dbReference>
<dbReference type="SMART" id="SM01100">
    <property type="entry name" value="CRAL_TRIO_N"/>
    <property type="match status" value="1"/>
</dbReference>
<dbReference type="SMART" id="SM00516">
    <property type="entry name" value="SEC14"/>
    <property type="match status" value="1"/>
</dbReference>
<proteinExistence type="predicted"/>
<name>A0A319CXM8_9EURO</name>
<protein>
    <submittedName>
        <fullName evidence="2">CRAL/TRIO domain-containing protein</fullName>
    </submittedName>
</protein>
<dbReference type="InterPro" id="IPR001251">
    <property type="entry name" value="CRAL-TRIO_dom"/>
</dbReference>
<dbReference type="VEuPathDB" id="FungiDB:BO71DRAFT_402627"/>
<dbReference type="STRING" id="1448320.A0A319CXM8"/>
<dbReference type="SUPFAM" id="SSF46938">
    <property type="entry name" value="CRAL/TRIO N-terminal domain"/>
    <property type="match status" value="1"/>
</dbReference>
<accession>A0A319CXM8</accession>
<dbReference type="PROSITE" id="PS50191">
    <property type="entry name" value="CRAL_TRIO"/>
    <property type="match status" value="1"/>
</dbReference>
<evidence type="ECO:0000313" key="3">
    <source>
        <dbReference type="Proteomes" id="UP000247810"/>
    </source>
</evidence>
<dbReference type="Pfam" id="PF00650">
    <property type="entry name" value="CRAL_TRIO"/>
    <property type="match status" value="1"/>
</dbReference>
<dbReference type="EMBL" id="KZ826004">
    <property type="protein sequence ID" value="PYH89956.1"/>
    <property type="molecule type" value="Genomic_DNA"/>
</dbReference>
<evidence type="ECO:0000313" key="2">
    <source>
        <dbReference type="EMBL" id="PYH89956.1"/>
    </source>
</evidence>
<evidence type="ECO:0000259" key="1">
    <source>
        <dbReference type="PROSITE" id="PS50191"/>
    </source>
</evidence>
<sequence length="341" mass="37903">MATPPDTAALAAFRAACTDQGLLKQVDSLQDGDVTDGIADDATLLRFLEARKMNAAAALEQFQQASKFRAEKNVLRIYDLMPVDDHEETRKMYPHWTGRRDRRGMPLMMLDVAHLNGAAVTAWRKTHEMPVHTDVTLTPTINPDMAQRASVHFDGLTRFVLPLCSALQGTQIPKSVYLIDAATVSIRQAWELRAFAQDISGILTTCYPETIDKIFLCNIPFYFAQIWSFMKKFIDPVTAAKLVLLPSKEAYSTLAEEIEHEDIPVQFGGGFKFTNGMLPDLDKGIRQGLSWRSGPVKEALPAGPIKWMENEQGERRIVATGTVADLQRADEIAVLRPASVA</sequence>
<dbReference type="Gene3D" id="1.10.8.20">
    <property type="entry name" value="N-terminal domain of phosphatidylinositol transfer protein sec14p"/>
    <property type="match status" value="1"/>
</dbReference>
<reference evidence="2 3" key="1">
    <citation type="submission" date="2018-02" db="EMBL/GenBank/DDBJ databases">
        <title>The genomes of Aspergillus section Nigri reveals drivers in fungal speciation.</title>
        <authorList>
            <consortium name="DOE Joint Genome Institute"/>
            <person name="Vesth T.C."/>
            <person name="Nybo J."/>
            <person name="Theobald S."/>
            <person name="Brandl J."/>
            <person name="Frisvad J.C."/>
            <person name="Nielsen K.F."/>
            <person name="Lyhne E.K."/>
            <person name="Kogle M.E."/>
            <person name="Kuo A."/>
            <person name="Riley R."/>
            <person name="Clum A."/>
            <person name="Nolan M."/>
            <person name="Lipzen A."/>
            <person name="Salamov A."/>
            <person name="Henrissat B."/>
            <person name="Wiebenga A."/>
            <person name="De vries R.P."/>
            <person name="Grigoriev I.V."/>
            <person name="Mortensen U.H."/>
            <person name="Andersen M.R."/>
            <person name="Baker S.E."/>
        </authorList>
    </citation>
    <scope>NUCLEOTIDE SEQUENCE [LARGE SCALE GENOMIC DNA]</scope>
    <source>
        <strain evidence="2 3">CBS 707.79</strain>
    </source>
</reference>
<dbReference type="Proteomes" id="UP000247810">
    <property type="component" value="Unassembled WGS sequence"/>
</dbReference>
<dbReference type="InterPro" id="IPR036273">
    <property type="entry name" value="CRAL/TRIO_N_dom_sf"/>
</dbReference>
<dbReference type="AlphaFoldDB" id="A0A319CXM8"/>
<keyword evidence="3" id="KW-1185">Reference proteome</keyword>
<dbReference type="InterPro" id="IPR036865">
    <property type="entry name" value="CRAL-TRIO_dom_sf"/>
</dbReference>
<dbReference type="Pfam" id="PF03765">
    <property type="entry name" value="CRAL_TRIO_N"/>
    <property type="match status" value="1"/>
</dbReference>